<dbReference type="Gene3D" id="1.10.840.10">
    <property type="entry name" value="Ras guanine-nucleotide exchange factors catalytic domain"/>
    <property type="match status" value="2"/>
</dbReference>
<sequence>MYDNQLITNEQIHNDNQISDEPHRVLADRLLEKLPILSSKQKLTNYSNKLNNINNDSVDYISTIRNPTLNKTESNNLWSKQPLVINNTLTGQNNTNLDGINDHNSVHYSALINTDSKMCICEPQEDAIVRAHEFLECDARLIAEEITQIEEEKFAQIDFHELLNIQHLEKGEAQTLGKCVEHFNQMTRWAKGMLLIIAPKIVEKYSLVNLPNHQIKSASGKSLFDNLRSRHTCSSLIVPNIKNKNKLNNKEYDSQSDVELTNNVKSTNEDFIKSNSLIHHKSILTKKIVAVNIMLQKLCEILKHLKQLHNFSSFLALLLAIQELPECLLSKKSKQLVAGFSSYMKPPNFGEYRRDLETSALPCLPYLGLIFQQLIHLHIGNPIHLSTSPTATLSKNDKIEHDIESIREHGDSSHQVFKPLKMITTSLNANSTDMINVWRCWKHYMVLGYFIKRKEGSVEK</sequence>
<dbReference type="GO" id="GO:0005886">
    <property type="term" value="C:plasma membrane"/>
    <property type="evidence" value="ECO:0007669"/>
    <property type="project" value="TreeGrafter"/>
</dbReference>
<reference evidence="4 5" key="2">
    <citation type="submission" date="2018-11" db="EMBL/GenBank/DDBJ databases">
        <authorList>
            <consortium name="Pathogen Informatics"/>
        </authorList>
    </citation>
    <scope>NUCLEOTIDE SEQUENCE [LARGE SCALE GENOMIC DNA]</scope>
    <source>
        <strain evidence="4">Dakar</strain>
        <strain evidence="5">Dakar, Senegal</strain>
    </source>
</reference>
<dbReference type="Proteomes" id="UP000279833">
    <property type="component" value="Unassembled WGS sequence"/>
</dbReference>
<dbReference type="InterPro" id="IPR023578">
    <property type="entry name" value="Ras_GEF_dom_sf"/>
</dbReference>
<evidence type="ECO:0000256" key="1">
    <source>
        <dbReference type="ARBA" id="ARBA00022658"/>
    </source>
</evidence>
<dbReference type="AlphaFoldDB" id="A0A183KH73"/>
<dbReference type="InterPro" id="IPR008937">
    <property type="entry name" value="Ras-like_GEF"/>
</dbReference>
<protein>
    <submittedName>
        <fullName evidence="6">Ras-GEF domain-containing protein</fullName>
    </submittedName>
</protein>
<organism evidence="6">
    <name type="scientific">Schistosoma curassoni</name>
    <dbReference type="NCBI Taxonomy" id="6186"/>
    <lineage>
        <taxon>Eukaryota</taxon>
        <taxon>Metazoa</taxon>
        <taxon>Spiralia</taxon>
        <taxon>Lophotrochozoa</taxon>
        <taxon>Platyhelminthes</taxon>
        <taxon>Trematoda</taxon>
        <taxon>Digenea</taxon>
        <taxon>Strigeidida</taxon>
        <taxon>Schistosomatoidea</taxon>
        <taxon>Schistosomatidae</taxon>
        <taxon>Schistosoma</taxon>
    </lineage>
</organism>
<dbReference type="WBParaSite" id="SCUD_0001437501-mRNA-1">
    <property type="protein sequence ID" value="SCUD_0001437501-mRNA-1"/>
    <property type="gene ID" value="SCUD_0001437501"/>
</dbReference>
<dbReference type="SMART" id="SM00147">
    <property type="entry name" value="RasGEF"/>
    <property type="match status" value="1"/>
</dbReference>
<reference evidence="6" key="1">
    <citation type="submission" date="2016-06" db="UniProtKB">
        <authorList>
            <consortium name="WormBaseParasite"/>
        </authorList>
    </citation>
    <scope>IDENTIFICATION</scope>
</reference>
<dbReference type="EMBL" id="UZAK01036654">
    <property type="protein sequence ID" value="VDP56209.1"/>
    <property type="molecule type" value="Genomic_DNA"/>
</dbReference>
<dbReference type="SUPFAM" id="SSF48366">
    <property type="entry name" value="Ras GEF"/>
    <property type="match status" value="1"/>
</dbReference>
<keyword evidence="5" id="KW-1185">Reference proteome</keyword>
<evidence type="ECO:0000313" key="5">
    <source>
        <dbReference type="Proteomes" id="UP000279833"/>
    </source>
</evidence>
<accession>A0A183KH73</accession>
<proteinExistence type="predicted"/>
<dbReference type="GO" id="GO:0007265">
    <property type="term" value="P:Ras protein signal transduction"/>
    <property type="evidence" value="ECO:0007669"/>
    <property type="project" value="TreeGrafter"/>
</dbReference>
<name>A0A183KH73_9TREM</name>
<dbReference type="InterPro" id="IPR001895">
    <property type="entry name" value="RASGEF_cat_dom"/>
</dbReference>
<dbReference type="InterPro" id="IPR036964">
    <property type="entry name" value="RASGEF_cat_dom_sf"/>
</dbReference>
<evidence type="ECO:0000256" key="2">
    <source>
        <dbReference type="PROSITE-ProRule" id="PRU00168"/>
    </source>
</evidence>
<keyword evidence="1 2" id="KW-0344">Guanine-nucleotide releasing factor</keyword>
<dbReference type="STRING" id="6186.A0A183KH73"/>
<dbReference type="PANTHER" id="PTHR23113:SF224">
    <property type="entry name" value="RAP GUANINE NUCLEOTIDE EXCHANGE FACTOR 1"/>
    <property type="match status" value="1"/>
</dbReference>
<dbReference type="PROSITE" id="PS50009">
    <property type="entry name" value="RASGEF_CAT"/>
    <property type="match status" value="1"/>
</dbReference>
<dbReference type="GO" id="GO:0005085">
    <property type="term" value="F:guanyl-nucleotide exchange factor activity"/>
    <property type="evidence" value="ECO:0007669"/>
    <property type="project" value="UniProtKB-KW"/>
</dbReference>
<dbReference type="PANTHER" id="PTHR23113">
    <property type="entry name" value="GUANINE NUCLEOTIDE EXCHANGE FACTOR"/>
    <property type="match status" value="1"/>
</dbReference>
<feature type="domain" description="Ras-GEF" evidence="3">
    <location>
        <begin position="138"/>
        <end position="443"/>
    </location>
</feature>
<evidence type="ECO:0000313" key="6">
    <source>
        <dbReference type="WBParaSite" id="SCUD_0001437501-mRNA-1"/>
    </source>
</evidence>
<gene>
    <name evidence="4" type="ORF">SCUD_LOCUS14372</name>
</gene>
<evidence type="ECO:0000259" key="3">
    <source>
        <dbReference type="PROSITE" id="PS50009"/>
    </source>
</evidence>
<evidence type="ECO:0000313" key="4">
    <source>
        <dbReference type="EMBL" id="VDP56209.1"/>
    </source>
</evidence>
<dbReference type="Pfam" id="PF00617">
    <property type="entry name" value="RasGEF"/>
    <property type="match status" value="2"/>
</dbReference>